<keyword evidence="4" id="KW-1185">Reference proteome</keyword>
<evidence type="ECO:0000256" key="1">
    <source>
        <dbReference type="SAM" id="Coils"/>
    </source>
</evidence>
<protein>
    <recommendedName>
        <fullName evidence="5">Reverse transcriptase domain-containing protein</fullName>
    </recommendedName>
</protein>
<feature type="region of interest" description="Disordered" evidence="2">
    <location>
        <begin position="136"/>
        <end position="156"/>
    </location>
</feature>
<evidence type="ECO:0000313" key="3">
    <source>
        <dbReference type="EMBL" id="UYV74025.1"/>
    </source>
</evidence>
<evidence type="ECO:0000256" key="2">
    <source>
        <dbReference type="SAM" id="MobiDB-lite"/>
    </source>
</evidence>
<evidence type="ECO:0008006" key="5">
    <source>
        <dbReference type="Google" id="ProtNLM"/>
    </source>
</evidence>
<dbReference type="EMBL" id="CP092873">
    <property type="protein sequence ID" value="UYV74025.1"/>
    <property type="molecule type" value="Genomic_DNA"/>
</dbReference>
<sequence>MHPAQHGFTQEKSRIFALLEITKLSLQKRGTENTAIVTVDISGAFDNAWHPAIIQQLDNANFPALLGGLQANAAVPRSLTAAHRRRQCNSWKILEEIQTQEIREDFKAQNQALQAQNQETREALQAQNKETCEALNQAFQAQPQEQKESSGRKKVA</sequence>
<keyword evidence="1" id="KW-0175">Coiled coil</keyword>
<feature type="coiled-coil region" evidence="1">
    <location>
        <begin position="103"/>
        <end position="130"/>
    </location>
</feature>
<proteinExistence type="predicted"/>
<dbReference type="Proteomes" id="UP001235939">
    <property type="component" value="Chromosome 11"/>
</dbReference>
<name>A0ABY6L3M1_9ARAC</name>
<reference evidence="3 4" key="1">
    <citation type="submission" date="2022-01" db="EMBL/GenBank/DDBJ databases">
        <title>A chromosomal length assembly of Cordylochernes scorpioides.</title>
        <authorList>
            <person name="Zeh D."/>
            <person name="Zeh J."/>
        </authorList>
    </citation>
    <scope>NUCLEOTIDE SEQUENCE [LARGE SCALE GENOMIC DNA]</scope>
    <source>
        <strain evidence="3">IN4F17</strain>
        <tissue evidence="3">Whole Body</tissue>
    </source>
</reference>
<organism evidence="3 4">
    <name type="scientific">Cordylochernes scorpioides</name>
    <dbReference type="NCBI Taxonomy" id="51811"/>
    <lineage>
        <taxon>Eukaryota</taxon>
        <taxon>Metazoa</taxon>
        <taxon>Ecdysozoa</taxon>
        <taxon>Arthropoda</taxon>
        <taxon>Chelicerata</taxon>
        <taxon>Arachnida</taxon>
        <taxon>Pseudoscorpiones</taxon>
        <taxon>Cheliferoidea</taxon>
        <taxon>Chernetidae</taxon>
        <taxon>Cordylochernes</taxon>
    </lineage>
</organism>
<evidence type="ECO:0000313" key="4">
    <source>
        <dbReference type="Proteomes" id="UP001235939"/>
    </source>
</evidence>
<feature type="compositionally biased region" description="Basic and acidic residues" evidence="2">
    <location>
        <begin position="145"/>
        <end position="156"/>
    </location>
</feature>
<gene>
    <name evidence="3" type="ORF">LAZ67_11001871</name>
</gene>
<accession>A0ABY6L3M1</accession>